<comment type="caution">
    <text evidence="7">The sequence shown here is derived from an EMBL/GenBank/DDBJ whole genome shotgun (WGS) entry which is preliminary data.</text>
</comment>
<dbReference type="EMBL" id="VRMN01000006">
    <property type="protein sequence ID" value="KAA8493634.1"/>
    <property type="molecule type" value="Genomic_DNA"/>
</dbReference>
<dbReference type="Gene3D" id="3.30.40.100">
    <property type="match status" value="1"/>
</dbReference>
<dbReference type="PROSITE" id="PS01359">
    <property type="entry name" value="ZF_PHD_1"/>
    <property type="match status" value="1"/>
</dbReference>
<dbReference type="InterPro" id="IPR013083">
    <property type="entry name" value="Znf_RING/FYVE/PHD"/>
</dbReference>
<reference evidence="8" key="1">
    <citation type="journal article" date="2019" name="Nat. Commun.">
        <title>Expansion of phycobilisome linker gene families in mesophilic red algae.</title>
        <authorList>
            <person name="Lee J."/>
            <person name="Kim D."/>
            <person name="Bhattacharya D."/>
            <person name="Yoon H.S."/>
        </authorList>
    </citation>
    <scope>NUCLEOTIDE SEQUENCE [LARGE SCALE GENOMIC DNA]</scope>
    <source>
        <strain evidence="8">CCMP 1328</strain>
    </source>
</reference>
<dbReference type="PROSITE" id="PS50016">
    <property type="entry name" value="ZF_PHD_2"/>
    <property type="match status" value="1"/>
</dbReference>
<feature type="compositionally biased region" description="Polar residues" evidence="5">
    <location>
        <begin position="428"/>
        <end position="446"/>
    </location>
</feature>
<keyword evidence="3" id="KW-0862">Zinc</keyword>
<evidence type="ECO:0000313" key="8">
    <source>
        <dbReference type="Proteomes" id="UP000324585"/>
    </source>
</evidence>
<feature type="region of interest" description="Disordered" evidence="5">
    <location>
        <begin position="407"/>
        <end position="480"/>
    </location>
</feature>
<keyword evidence="1" id="KW-0479">Metal-binding</keyword>
<feature type="domain" description="PHD-type" evidence="6">
    <location>
        <begin position="76"/>
        <end position="124"/>
    </location>
</feature>
<dbReference type="InterPro" id="IPR019786">
    <property type="entry name" value="Zinc_finger_PHD-type_CS"/>
</dbReference>
<dbReference type="Gene3D" id="3.30.40.10">
    <property type="entry name" value="Zinc/RING finger domain, C3HC4 (zinc finger)"/>
    <property type="match status" value="1"/>
</dbReference>
<feature type="compositionally biased region" description="Low complexity" evidence="5">
    <location>
        <begin position="866"/>
        <end position="875"/>
    </location>
</feature>
<keyword evidence="8" id="KW-1185">Reference proteome</keyword>
<dbReference type="AlphaFoldDB" id="A0A5J4YSF3"/>
<evidence type="ECO:0000256" key="3">
    <source>
        <dbReference type="ARBA" id="ARBA00022833"/>
    </source>
</evidence>
<feature type="region of interest" description="Disordered" evidence="5">
    <location>
        <begin position="616"/>
        <end position="651"/>
    </location>
</feature>
<evidence type="ECO:0000256" key="4">
    <source>
        <dbReference type="PROSITE-ProRule" id="PRU00146"/>
    </source>
</evidence>
<proteinExistence type="predicted"/>
<dbReference type="SUPFAM" id="SSF57903">
    <property type="entry name" value="FYVE/PHD zinc finger"/>
    <property type="match status" value="1"/>
</dbReference>
<sequence>MTRQDFADFVPRRMEARRLKAATGVQASWNRHELEHRAGSKPPGVDAPDLALNEAELLEMSPFAYDAFENPACGVSGACAVCGFGGRVVLCSSCPCVFHTQCHDPVISESLISETWQCKRCASARARFERGEVGEPHVTNVIEAFNKVHDYVVDANPVAFVLPETLFSLYVSQNASSDWLRCTKCNKQRRVLPNVLSECLPRAHRCGQMFWTSSASCSEPEDTNSGLVDNMRRSRELHRQVAYVYAFGPFEVDKSLFQLQVKDNATRQAIKDRAEVIERNLKDSDRPDEEAWSRLSLPLKELSRLTRANIGKQIMEQSRVISSQPPHQSCVPTKPLIMPPGRNDCEPNLGSLVTRGLTGAAGLTARPPGKRPAAAMAMKTLGPHDSDAADDRPLSSLKRDRKCEIAQGYNGSAGGANGEVESGAPRSRNPSAMPSWNSGRTPSNASKHPIASPGAAAALDTVTPSPAPKVRKTGSESVAGKANRGAYTANETGEQLDTRNEVIAKNSSVNNMRASGARWAQLGPEHRASRTSMNEKQWIASHGTLPGSTWAVADYEDPAGHQDSGYQTQVARGDIRMHVPFWTDEPLHQDEPYQGGAVPRRPFAPLPHAGAEVELNGNKPDMDGNANSASGGDWGRAARSRPDAHFSGAPADSQMPYGAVLPQWPAYEGPAFDPYRGPYDSGYSRYPPYPAEPPSDAIPPLYGRHSMSVIPSPYGPPYGAPYGLSYSPVPPYGPPYGAPYVVPDYGPGPGALPGREFAPPPYEPGLYAGSGVGSGLHRSLGEGESDYPFSQNGWGDEYASMPRSGPGDERVHYEQYYPYRGLARTRDRRPRSADPSYASSRYAPASFIYGPQYGGPANESGADHQASAMVAPAAASTQEDAAVRKGSAPRTEMLDTAQPAVTPVESSEVAAHALPEKVGSMGSAHSKEQQNSAQPAIAPVQSGDQAALAHFGKAGIAERAASAYGLDTARPSTPPVNASEQTAHARPGDGRTVESTASSERPCTAQPVPLQEGGRDARGQGDLQEGRHLLGPTSAGLSDGGPSSASARLVRAGASSLSLKETEAEASQLQGSMFSRGSSHGMEGVNLDTENPVRVAHSLMRQTSGAVNSADAKKTVLAIIGSLDLSTEAENTAIDLALARDHELMSLFDAFGAYPDRFKRHLLRLIQIRNGN</sequence>
<dbReference type="SMART" id="SM00249">
    <property type="entry name" value="PHD"/>
    <property type="match status" value="1"/>
</dbReference>
<feature type="compositionally biased region" description="Basic and acidic residues" evidence="5">
    <location>
        <begin position="1013"/>
        <end position="1028"/>
    </location>
</feature>
<evidence type="ECO:0000313" key="7">
    <source>
        <dbReference type="EMBL" id="KAA8493634.1"/>
    </source>
</evidence>
<feature type="region of interest" description="Disordered" evidence="5">
    <location>
        <begin position="854"/>
        <end position="889"/>
    </location>
</feature>
<evidence type="ECO:0000256" key="5">
    <source>
        <dbReference type="SAM" id="MobiDB-lite"/>
    </source>
</evidence>
<name>A0A5J4YSF3_PORPP</name>
<dbReference type="CDD" id="cd15541">
    <property type="entry name" value="PHD_TIF1_like"/>
    <property type="match status" value="1"/>
</dbReference>
<protein>
    <recommendedName>
        <fullName evidence="6">PHD-type domain-containing protein</fullName>
    </recommendedName>
</protein>
<organism evidence="7 8">
    <name type="scientific">Porphyridium purpureum</name>
    <name type="common">Red alga</name>
    <name type="synonym">Porphyridium cruentum</name>
    <dbReference type="NCBI Taxonomy" id="35688"/>
    <lineage>
        <taxon>Eukaryota</taxon>
        <taxon>Rhodophyta</taxon>
        <taxon>Bangiophyceae</taxon>
        <taxon>Porphyridiales</taxon>
        <taxon>Porphyridiaceae</taxon>
        <taxon>Porphyridium</taxon>
    </lineage>
</organism>
<dbReference type="Pfam" id="PF00628">
    <property type="entry name" value="PHD"/>
    <property type="match status" value="1"/>
</dbReference>
<keyword evidence="2 4" id="KW-0863">Zinc-finger</keyword>
<dbReference type="InterPro" id="IPR001965">
    <property type="entry name" value="Znf_PHD"/>
</dbReference>
<evidence type="ECO:0000256" key="2">
    <source>
        <dbReference type="ARBA" id="ARBA00022771"/>
    </source>
</evidence>
<dbReference type="OrthoDB" id="5863171at2759"/>
<dbReference type="Proteomes" id="UP000324585">
    <property type="component" value="Unassembled WGS sequence"/>
</dbReference>
<feature type="region of interest" description="Disordered" evidence="5">
    <location>
        <begin position="920"/>
        <end position="940"/>
    </location>
</feature>
<dbReference type="GO" id="GO:0008270">
    <property type="term" value="F:zinc ion binding"/>
    <property type="evidence" value="ECO:0007669"/>
    <property type="project" value="UniProtKB-KW"/>
</dbReference>
<evidence type="ECO:0000256" key="1">
    <source>
        <dbReference type="ARBA" id="ARBA00022723"/>
    </source>
</evidence>
<feature type="region of interest" description="Disordered" evidence="5">
    <location>
        <begin position="966"/>
        <end position="1049"/>
    </location>
</feature>
<dbReference type="InterPro" id="IPR019787">
    <property type="entry name" value="Znf_PHD-finger"/>
</dbReference>
<evidence type="ECO:0000259" key="6">
    <source>
        <dbReference type="PROSITE" id="PS50016"/>
    </source>
</evidence>
<gene>
    <name evidence="7" type="ORF">FVE85_4771</name>
</gene>
<dbReference type="InterPro" id="IPR011011">
    <property type="entry name" value="Znf_FYVE_PHD"/>
</dbReference>
<accession>A0A5J4YSF3</accession>